<accession>A0A1D6J5D2</accession>
<dbReference type="GO" id="GO:0008168">
    <property type="term" value="F:methyltransferase activity"/>
    <property type="evidence" value="ECO:0007669"/>
    <property type="project" value="UniProtKB-KW"/>
</dbReference>
<dbReference type="EMBL" id="CM000786">
    <property type="protein sequence ID" value="AQK43145.1"/>
    <property type="molecule type" value="Genomic_DNA"/>
</dbReference>
<dbReference type="ExpressionAtlas" id="A0A1D6J5D2">
    <property type="expression patterns" value="baseline and differential"/>
</dbReference>
<dbReference type="Gene3D" id="3.40.50.150">
    <property type="entry name" value="Vaccinia Virus protein VP39"/>
    <property type="match status" value="1"/>
</dbReference>
<keyword evidence="1" id="KW-0489">Methyltransferase</keyword>
<organism evidence="1">
    <name type="scientific">Zea mays</name>
    <name type="common">Maize</name>
    <dbReference type="NCBI Taxonomy" id="4577"/>
    <lineage>
        <taxon>Eukaryota</taxon>
        <taxon>Viridiplantae</taxon>
        <taxon>Streptophyta</taxon>
        <taxon>Embryophyta</taxon>
        <taxon>Tracheophyta</taxon>
        <taxon>Spermatophyta</taxon>
        <taxon>Magnoliopsida</taxon>
        <taxon>Liliopsida</taxon>
        <taxon>Poales</taxon>
        <taxon>Poaceae</taxon>
        <taxon>PACMAD clade</taxon>
        <taxon>Panicoideae</taxon>
        <taxon>Andropogonodae</taxon>
        <taxon>Andropogoneae</taxon>
        <taxon>Tripsacinae</taxon>
        <taxon>Zea</taxon>
    </lineage>
</organism>
<dbReference type="SUPFAM" id="SSF53335">
    <property type="entry name" value="S-adenosyl-L-methionine-dependent methyltransferases"/>
    <property type="match status" value="1"/>
</dbReference>
<dbReference type="STRING" id="4577.A0A1D6J5D2"/>
<reference evidence="1" key="1">
    <citation type="submission" date="2015-12" db="EMBL/GenBank/DDBJ databases">
        <title>Update maize B73 reference genome by single molecule sequencing technologies.</title>
        <authorList>
            <consortium name="Maize Genome Sequencing Project"/>
            <person name="Ware D."/>
        </authorList>
    </citation>
    <scope>NUCLEOTIDE SEQUENCE</scope>
    <source>
        <tissue evidence="1">Seedling</tissue>
    </source>
</reference>
<dbReference type="AlphaFoldDB" id="A0A1D6J5D2"/>
<name>A0A1D6J5D2_MAIZE</name>
<dbReference type="InterPro" id="IPR029063">
    <property type="entry name" value="SAM-dependent_MTases_sf"/>
</dbReference>
<dbReference type="SMR" id="A0A1D6J5D2"/>
<keyword evidence="1" id="KW-0808">Transferase</keyword>
<dbReference type="OMA" id="YMENMAS"/>
<evidence type="ECO:0000313" key="1">
    <source>
        <dbReference type="EMBL" id="AQK43145.1"/>
    </source>
</evidence>
<dbReference type="FunFam" id="3.40.50.150:FF:000256">
    <property type="entry name" value="S-adenosyl-L-methionine-dependent methyltransferase superfamily protein"/>
    <property type="match status" value="1"/>
</dbReference>
<dbReference type="Pfam" id="PF01564">
    <property type="entry name" value="Spermine_synth"/>
    <property type="match status" value="1"/>
</dbReference>
<protein>
    <submittedName>
        <fullName evidence="1">S-adenosyl-L-methionine-dependent methyltransferase superfamily protein</fullName>
    </submittedName>
</protein>
<gene>
    <name evidence="1" type="ORF">ZEAMMB73_Zm00001d025174</name>
</gene>
<dbReference type="GO" id="GO:0032259">
    <property type="term" value="P:methylation"/>
    <property type="evidence" value="ECO:0007669"/>
    <property type="project" value="UniProtKB-KW"/>
</dbReference>
<dbReference type="InParanoid" id="A0A1D6J5D2"/>
<sequence length="366" mass="40233">MAVTSEITGPMVVEDVVYENADGDQGSMSEKMFRRLIFGRSSGLVQSEALLIRDPPSDEMQPQLFQRQFVYLLGHDRCVIIYMGSSQNCKHHLIYSDNRKNNNNKYLEYKSPSDLLNVGTATGSKNSLRIDHKFLGSSYHSSIISGLSLVASSLSAAASSGEKVSITVVGLGAGCFPMFLRGCLPFVDIEVVELDPLVAELAKKYFGFSMDEQLKVHLGDGIKFIEDSVAANQSVNGSTRNAFKILILDVDSSDLSSGLSCPPENFVEDPFLLIAKEFLLEGGLFVINLVSRSTSVRETVVSRLKAVFEHLYSLQLEEDINEVLFASPSGRYLEINDISAGASKLQDLLKIPVDVESDIQKLQKLQ</sequence>
<proteinExistence type="predicted"/>